<organism evidence="1 2">
    <name type="scientific">Rhodanobacter caeni</name>
    <dbReference type="NCBI Taxonomy" id="657654"/>
    <lineage>
        <taxon>Bacteria</taxon>
        <taxon>Pseudomonadati</taxon>
        <taxon>Pseudomonadota</taxon>
        <taxon>Gammaproteobacteria</taxon>
        <taxon>Lysobacterales</taxon>
        <taxon>Rhodanobacteraceae</taxon>
        <taxon>Rhodanobacter</taxon>
    </lineage>
</organism>
<evidence type="ECO:0000313" key="2">
    <source>
        <dbReference type="Proteomes" id="UP001500657"/>
    </source>
</evidence>
<keyword evidence="2" id="KW-1185">Reference proteome</keyword>
<comment type="caution">
    <text evidence="1">The sequence shown here is derived from an EMBL/GenBank/DDBJ whole genome shotgun (WGS) entry which is preliminary data.</text>
</comment>
<sequence length="102" mass="10417">MMEQAAPAGSLVEETRPELAISSWIPGTAVVLAPMLSLSPDLAHTITLVLVGTAPTSNSPRELKVSGPALPARIETPAGAATERCRLPTTAASYASLGLLAL</sequence>
<dbReference type="EMBL" id="BAAAFO010000001">
    <property type="protein sequence ID" value="GAA0240539.1"/>
    <property type="molecule type" value="Genomic_DNA"/>
</dbReference>
<proteinExistence type="predicted"/>
<protein>
    <submittedName>
        <fullName evidence="1">Uncharacterized protein</fullName>
    </submittedName>
</protein>
<name>A0ABP3DTG3_9GAMM</name>
<dbReference type="Proteomes" id="UP001500657">
    <property type="component" value="Unassembled WGS sequence"/>
</dbReference>
<reference evidence="2" key="1">
    <citation type="journal article" date="2019" name="Int. J. Syst. Evol. Microbiol.">
        <title>The Global Catalogue of Microorganisms (GCM) 10K type strain sequencing project: providing services to taxonomists for standard genome sequencing and annotation.</title>
        <authorList>
            <consortium name="The Broad Institute Genomics Platform"/>
            <consortium name="The Broad Institute Genome Sequencing Center for Infectious Disease"/>
            <person name="Wu L."/>
            <person name="Ma J."/>
        </authorList>
    </citation>
    <scope>NUCLEOTIDE SEQUENCE [LARGE SCALE GENOMIC DNA]</scope>
    <source>
        <strain evidence="2">JCM 16242</strain>
    </source>
</reference>
<gene>
    <name evidence="1" type="ORF">GCM10009126_02700</name>
</gene>
<accession>A0ABP3DTG3</accession>
<evidence type="ECO:0000313" key="1">
    <source>
        <dbReference type="EMBL" id="GAA0240539.1"/>
    </source>
</evidence>